<reference evidence="1 2" key="1">
    <citation type="submission" date="2014-07" db="EMBL/GenBank/DDBJ databases">
        <authorList>
            <person name="McCorrison J."/>
            <person name="Sanka R."/>
            <person name="Torralba M."/>
            <person name="Gillis M."/>
            <person name="Haft D.H."/>
            <person name="Methe B."/>
            <person name="Sutton G."/>
            <person name="Nelson K.E."/>
        </authorList>
    </citation>
    <scope>NUCLEOTIDE SEQUENCE [LARGE SCALE GENOMIC DNA]</scope>
    <source>
        <strain evidence="1 2">DNF00882</strain>
    </source>
</reference>
<evidence type="ECO:0000313" key="1">
    <source>
        <dbReference type="EMBL" id="KGF48705.1"/>
    </source>
</evidence>
<accession>A0A096APN6</accession>
<proteinExistence type="predicted"/>
<organism evidence="1 2">
    <name type="scientific">Prevotella disiens DNF00882</name>
    <dbReference type="NCBI Taxonomy" id="1401075"/>
    <lineage>
        <taxon>Bacteria</taxon>
        <taxon>Pseudomonadati</taxon>
        <taxon>Bacteroidota</taxon>
        <taxon>Bacteroidia</taxon>
        <taxon>Bacteroidales</taxon>
        <taxon>Prevotellaceae</taxon>
        <taxon>Prevotella</taxon>
    </lineage>
</organism>
<dbReference type="Proteomes" id="UP000029538">
    <property type="component" value="Unassembled WGS sequence"/>
</dbReference>
<protein>
    <submittedName>
        <fullName evidence="1">Uncharacterized protein</fullName>
    </submittedName>
</protein>
<dbReference type="AlphaFoldDB" id="A0A096APN6"/>
<gene>
    <name evidence="1" type="ORF">HMPREF0654_08225</name>
</gene>
<evidence type="ECO:0000313" key="2">
    <source>
        <dbReference type="Proteomes" id="UP000029538"/>
    </source>
</evidence>
<comment type="caution">
    <text evidence="1">The sequence shown here is derived from an EMBL/GenBank/DDBJ whole genome shotgun (WGS) entry which is preliminary data.</text>
</comment>
<sequence>MPREDLSPVAGEQSLYKLKSYQKFKGISDKQEYIYTLMARPYGRDTQPEFGFVRHQDSGTIFGQVVFDHLLSPAQCRNYKLRPDSGLQALVGNLYANVNIQNGNCLLSVESYDSNTGLFKISKKQNGKNMSTSWLNWQDMIDMLVRCEWRILSATHNKQSFIWKEK</sequence>
<name>A0A096APN6_9BACT</name>
<dbReference type="RefSeq" id="WP_036883842.1">
    <property type="nucleotide sequence ID" value="NZ_JRNR01000080.1"/>
</dbReference>
<dbReference type="EMBL" id="JRNR01000080">
    <property type="protein sequence ID" value="KGF48705.1"/>
    <property type="molecule type" value="Genomic_DNA"/>
</dbReference>